<feature type="compositionally biased region" description="Low complexity" evidence="6">
    <location>
        <begin position="120"/>
        <end position="131"/>
    </location>
</feature>
<feature type="region of interest" description="Disordered" evidence="6">
    <location>
        <begin position="113"/>
        <end position="271"/>
    </location>
</feature>
<dbReference type="InterPro" id="IPR045119">
    <property type="entry name" value="SUN1-5"/>
</dbReference>
<comment type="subcellular location">
    <subcellularLocation>
        <location evidence="1">Membrane</location>
    </subcellularLocation>
</comment>
<evidence type="ECO:0000256" key="1">
    <source>
        <dbReference type="ARBA" id="ARBA00004370"/>
    </source>
</evidence>
<evidence type="ECO:0000259" key="7">
    <source>
        <dbReference type="PROSITE" id="PS51469"/>
    </source>
</evidence>
<evidence type="ECO:0000256" key="3">
    <source>
        <dbReference type="ARBA" id="ARBA00022989"/>
    </source>
</evidence>
<evidence type="ECO:0000256" key="5">
    <source>
        <dbReference type="SAM" id="Coils"/>
    </source>
</evidence>
<feature type="coiled-coil region" evidence="5">
    <location>
        <begin position="393"/>
        <end position="420"/>
    </location>
</feature>
<dbReference type="Gene3D" id="2.60.120.260">
    <property type="entry name" value="Galactose-binding domain-like"/>
    <property type="match status" value="1"/>
</dbReference>
<feature type="compositionally biased region" description="Basic and acidic residues" evidence="6">
    <location>
        <begin position="237"/>
        <end position="250"/>
    </location>
</feature>
<evidence type="ECO:0000256" key="2">
    <source>
        <dbReference type="ARBA" id="ARBA00022692"/>
    </source>
</evidence>
<sequence>MATSSPQPTRDTDDTTQDRTVILRIGSRLHEQMTPKRATRKADGAPQRRVPEFPEAYLDTAPEQYLPSIPVGQSWNYGAPTTTSMPRHNVVQANIGIKDLAATVDVNVEKAQVRAKKAAPKNAPKAAPKPKATPRAKAPKRAPTPDQTQLQDALQHATMSPTGSDKTPTPPVKRAVSSEPSPDVEPPMQRRLSQLSNPNSPLYPSPMHRAGSPYHDDPRRSSLDRHSSVDNASERSWNLERDINEDELQRTRPGYRGENITAPPRRPSGLYIVPEEDEDLSERGSVAGSFKSEADAWTAPARTVIPGYIRSASVASSQSLIELKESVLRRWRSYFEDLAGYRINWNRAMSVLLFAVGLVFVFSSDLPGKLQSRLFPGDDILYYSGNMSDPTVINGLRSQVSRMNSEMSSLSSEMNSVRSEHSKYRNAVPTYITDSSPHRNPVHHVNFLALSTGTLIDPFNTSPTYGSRAHWAMRPWNWVKSFTPIYTELRTPQPPRAALSAWEDAGDCWCSPIQNGTQLSVLLGHKIVPESLVVEHIPAGASLDIKAAPREIEVWARYEISSARPPIEEPTPKATGMLPRFWANVAPANGPLPPLPTEPPSSRDQSVGSLGLSGLGSLHELLMESIGRSDPKEHPSAYSDDPRLGPNYYRIGKMRYDIHSDQYTQSFPIQTVIDIQGIRVDKIVFRVASNWGADHTCIYRLKLHGHQ</sequence>
<dbReference type="AlphaFoldDB" id="A0AAD6IN94"/>
<feature type="compositionally biased region" description="Basic and acidic residues" evidence="6">
    <location>
        <begin position="214"/>
        <end position="228"/>
    </location>
</feature>
<comment type="caution">
    <text evidence="8">The sequence shown here is derived from an EMBL/GenBank/DDBJ whole genome shotgun (WGS) entry which is preliminary data.</text>
</comment>
<dbReference type="PROSITE" id="PS51469">
    <property type="entry name" value="SUN"/>
    <property type="match status" value="1"/>
</dbReference>
<organism evidence="8 9">
    <name type="scientific">Penicillium canescens</name>
    <dbReference type="NCBI Taxonomy" id="5083"/>
    <lineage>
        <taxon>Eukaryota</taxon>
        <taxon>Fungi</taxon>
        <taxon>Dikarya</taxon>
        <taxon>Ascomycota</taxon>
        <taxon>Pezizomycotina</taxon>
        <taxon>Eurotiomycetes</taxon>
        <taxon>Eurotiomycetidae</taxon>
        <taxon>Eurotiales</taxon>
        <taxon>Aspergillaceae</taxon>
        <taxon>Penicillium</taxon>
    </lineage>
</organism>
<feature type="compositionally biased region" description="Pro residues" evidence="6">
    <location>
        <begin position="590"/>
        <end position="599"/>
    </location>
</feature>
<dbReference type="Proteomes" id="UP001219568">
    <property type="component" value="Unassembled WGS sequence"/>
</dbReference>
<keyword evidence="2" id="KW-0812">Transmembrane</keyword>
<dbReference type="GO" id="GO:0043495">
    <property type="term" value="F:protein-membrane adaptor activity"/>
    <property type="evidence" value="ECO:0007669"/>
    <property type="project" value="TreeGrafter"/>
</dbReference>
<proteinExistence type="predicted"/>
<accession>A0AAD6IN94</accession>
<feature type="region of interest" description="Disordered" evidence="6">
    <location>
        <begin position="589"/>
        <end position="609"/>
    </location>
</feature>
<dbReference type="InterPro" id="IPR012919">
    <property type="entry name" value="SUN_dom"/>
</dbReference>
<keyword evidence="3" id="KW-1133">Transmembrane helix</keyword>
<reference evidence="8" key="1">
    <citation type="journal article" date="2023" name="IMA Fungus">
        <title>Comparative genomic study of the Penicillium genus elucidates a diverse pangenome and 15 lateral gene transfer events.</title>
        <authorList>
            <person name="Petersen C."/>
            <person name="Sorensen T."/>
            <person name="Nielsen M.R."/>
            <person name="Sondergaard T.E."/>
            <person name="Sorensen J.L."/>
            <person name="Fitzpatrick D.A."/>
            <person name="Frisvad J.C."/>
            <person name="Nielsen K.L."/>
        </authorList>
    </citation>
    <scope>NUCLEOTIDE SEQUENCE</scope>
    <source>
        <strain evidence="8">IBT 15450</strain>
    </source>
</reference>
<evidence type="ECO:0000313" key="9">
    <source>
        <dbReference type="Proteomes" id="UP001219568"/>
    </source>
</evidence>
<gene>
    <name evidence="8" type="ORF">N7460_000806</name>
</gene>
<reference evidence="8" key="2">
    <citation type="submission" date="2023-01" db="EMBL/GenBank/DDBJ databases">
        <authorList>
            <person name="Petersen C."/>
        </authorList>
    </citation>
    <scope>NUCLEOTIDE SEQUENCE</scope>
    <source>
        <strain evidence="8">IBT 15450</strain>
    </source>
</reference>
<dbReference type="PANTHER" id="PTHR12911:SF8">
    <property type="entry name" value="KLAROID PROTEIN-RELATED"/>
    <property type="match status" value="1"/>
</dbReference>
<feature type="domain" description="SUN" evidence="7">
    <location>
        <begin position="453"/>
        <end position="707"/>
    </location>
</feature>
<evidence type="ECO:0000313" key="8">
    <source>
        <dbReference type="EMBL" id="KAJ6057532.1"/>
    </source>
</evidence>
<evidence type="ECO:0000256" key="4">
    <source>
        <dbReference type="ARBA" id="ARBA00023136"/>
    </source>
</evidence>
<keyword evidence="5" id="KW-0175">Coiled coil</keyword>
<name>A0AAD6IN94_PENCN</name>
<dbReference type="PANTHER" id="PTHR12911">
    <property type="entry name" value="SAD1/UNC-84-LIKE PROTEIN-RELATED"/>
    <property type="match status" value="1"/>
</dbReference>
<feature type="compositionally biased region" description="Low complexity" evidence="6">
    <location>
        <begin position="192"/>
        <end position="206"/>
    </location>
</feature>
<dbReference type="Pfam" id="PF07738">
    <property type="entry name" value="Sad1_UNC"/>
    <property type="match status" value="1"/>
</dbReference>
<dbReference type="GO" id="GO:0034993">
    <property type="term" value="C:meiotic nuclear membrane microtubule tethering complex"/>
    <property type="evidence" value="ECO:0007669"/>
    <property type="project" value="TreeGrafter"/>
</dbReference>
<feature type="compositionally biased region" description="Polar residues" evidence="6">
    <location>
        <begin position="146"/>
        <end position="167"/>
    </location>
</feature>
<keyword evidence="4" id="KW-0472">Membrane</keyword>
<evidence type="ECO:0000256" key="6">
    <source>
        <dbReference type="SAM" id="MobiDB-lite"/>
    </source>
</evidence>
<dbReference type="EMBL" id="JAQJZL010000001">
    <property type="protein sequence ID" value="KAJ6057532.1"/>
    <property type="molecule type" value="Genomic_DNA"/>
</dbReference>
<protein>
    <recommendedName>
        <fullName evidence="7">SUN domain-containing protein</fullName>
    </recommendedName>
</protein>
<keyword evidence="9" id="KW-1185">Reference proteome</keyword>